<evidence type="ECO:0000313" key="3">
    <source>
        <dbReference type="Proteomes" id="UP000305546"/>
    </source>
</evidence>
<dbReference type="Gene3D" id="3.40.50.300">
    <property type="entry name" value="P-loop containing nucleotide triphosphate hydrolases"/>
    <property type="match status" value="1"/>
</dbReference>
<dbReference type="AlphaFoldDB" id="A0A5C4M7K6"/>
<proteinExistence type="predicted"/>
<dbReference type="RefSeq" id="WP_139094498.1">
    <property type="nucleotide sequence ID" value="NZ_VDFW01000001.1"/>
</dbReference>
<reference evidence="2 3" key="1">
    <citation type="submission" date="2019-06" db="EMBL/GenBank/DDBJ databases">
        <title>Amycolatopsis alkalitolerans sp. nov., isolated from Gastrodia elata Blume.</title>
        <authorList>
            <person name="Narsing Rao M.P."/>
            <person name="Li W.J."/>
        </authorList>
    </citation>
    <scope>NUCLEOTIDE SEQUENCE [LARGE SCALE GENOMIC DNA]</scope>
    <source>
        <strain evidence="2 3">SYSUP0005</strain>
    </source>
</reference>
<evidence type="ECO:0000313" key="2">
    <source>
        <dbReference type="EMBL" id="TNC29427.1"/>
    </source>
</evidence>
<dbReference type="InterPro" id="IPR027417">
    <property type="entry name" value="P-loop_NTPase"/>
</dbReference>
<dbReference type="EMBL" id="VDFW01000001">
    <property type="protein sequence ID" value="TNC29427.1"/>
    <property type="molecule type" value="Genomic_DNA"/>
</dbReference>
<comment type="caution">
    <text evidence="2">The sequence shown here is derived from an EMBL/GenBank/DDBJ whole genome shotgun (WGS) entry which is preliminary data.</text>
</comment>
<gene>
    <name evidence="2" type="ORF">FG385_00125</name>
</gene>
<dbReference type="Proteomes" id="UP000305546">
    <property type="component" value="Unassembled WGS sequence"/>
</dbReference>
<dbReference type="OrthoDB" id="3307982at2"/>
<keyword evidence="3" id="KW-1185">Reference proteome</keyword>
<evidence type="ECO:0008006" key="4">
    <source>
        <dbReference type="Google" id="ProtNLM"/>
    </source>
</evidence>
<organism evidence="2 3">
    <name type="scientific">Amycolatopsis alkalitolerans</name>
    <dbReference type="NCBI Taxonomy" id="2547244"/>
    <lineage>
        <taxon>Bacteria</taxon>
        <taxon>Bacillati</taxon>
        <taxon>Actinomycetota</taxon>
        <taxon>Actinomycetes</taxon>
        <taxon>Pseudonocardiales</taxon>
        <taxon>Pseudonocardiaceae</taxon>
        <taxon>Amycolatopsis</taxon>
    </lineage>
</organism>
<keyword evidence="1" id="KW-0175">Coiled coil</keyword>
<feature type="coiled-coil region" evidence="1">
    <location>
        <begin position="797"/>
        <end position="831"/>
    </location>
</feature>
<name>A0A5C4M7K6_9PSEU</name>
<protein>
    <recommendedName>
        <fullName evidence="4">Chromosome segregation ATPase</fullName>
    </recommendedName>
</protein>
<feature type="coiled-coil region" evidence="1">
    <location>
        <begin position="408"/>
        <end position="435"/>
    </location>
</feature>
<accession>A0A5C4M7K6</accession>
<sequence>MNDQYVPKASNRGIIGSRHLIAVQTFDVARLTTHPVPVVPGTFIAVSGEGPRGDSNGSGKTSFLAVVSILLGDPQWRFDTKGGKAATGVLFRPDSAGVSVHQASPARSGYIVGVFADEVDALETAVTVWVHLTTSEPWLEVRWASGVHLADDEDLEQRDLQADSIWHAVRHSGTLSARRMAEQLYGDAPRCLTYLDTPLRPPVPSLLSQQMTEMEPKDIGESLIALSGSKAHLDAERTLRGDVLMQRRTRDDSLSRAAEREREEAVTLQAIEDRDAARAALTEADSQWDLYVLAQYRKALSDDAAADEDVKDLGDKHADAAKLVTETEAVLAELKNTTDYATTERRARDAWTGAQQKTSGLRIQRAEVNKAHRDLVDERNKLLKDAAEWDGRPSTETAIDHARSLHDRNKAELKLESAHTAVAEAEKVLDRAENGRGGVAGLVLDTLESNGIEAASLFDVVEVDESERHAWEPRLLPYQDAVVVDHRLASPTLDAALAERPGAMVITTDELEGSFPDGVRCRLPITRFLQTLEARLEHRVAPDRVHDGSLSLTISGSFPNPIAGREALLGRLRRDVDDAVELEDQAGTELQLAEAALRLASAKHNCAVAAERLKAVNEEEDRLSNQIGEFDRAIGKASEDEAELQEAWEQAKGALDGHDQQVTLLKVRLENFQRDEREKRRKLRAREQERVDLDVEMWKALARGALHRYEGDLDDLPVRDLGTIRVAATDRLADAMRLFGIDDRDETLPTEMRDCIRLRKALAAGSGDRAPATDLPAVAEPLCRRLEAMAGQDRVMRTKIENQRAEHARVHQGLERELADGEQNLKVMQDMIEQHLEGILGRVSDQFDQLDRQRGGSGADLHVAASLPQGASEWVWEVTPRWRRSRGSGMVSYKEVANGAQVKVHAVQLVLAAVLADTETHGRVLVLDELGNSLGEVNRKDVLGALKRVAEDTQVTILGTCQDSVLVDAADVCGELMWFAHTSEAEAYNRPTRVWGFNANSEQVTLTADHLTAGRRGKGA</sequence>
<evidence type="ECO:0000256" key="1">
    <source>
        <dbReference type="SAM" id="Coils"/>
    </source>
</evidence>
<feature type="coiled-coil region" evidence="1">
    <location>
        <begin position="599"/>
        <end position="626"/>
    </location>
</feature>